<dbReference type="EMBL" id="BLAY01000026">
    <property type="protein sequence ID" value="GET37335.1"/>
    <property type="molecule type" value="Genomic_DNA"/>
</dbReference>
<keyword evidence="4" id="KW-1185">Reference proteome</keyword>
<evidence type="ECO:0000259" key="2">
    <source>
        <dbReference type="Pfam" id="PF12770"/>
    </source>
</evidence>
<protein>
    <recommendedName>
        <fullName evidence="2">CHAT domain-containing protein</fullName>
    </recommendedName>
</protein>
<feature type="transmembrane region" description="Helical" evidence="1">
    <location>
        <begin position="62"/>
        <end position="80"/>
    </location>
</feature>
<dbReference type="PANTHER" id="PTHR10098:SF112">
    <property type="entry name" value="SLR0380 PROTEIN"/>
    <property type="match status" value="1"/>
</dbReference>
<dbReference type="InterPro" id="IPR011990">
    <property type="entry name" value="TPR-like_helical_dom_sf"/>
</dbReference>
<organism evidence="3 4">
    <name type="scientific">Microseira wollei NIES-4236</name>
    <dbReference type="NCBI Taxonomy" id="2530354"/>
    <lineage>
        <taxon>Bacteria</taxon>
        <taxon>Bacillati</taxon>
        <taxon>Cyanobacteriota</taxon>
        <taxon>Cyanophyceae</taxon>
        <taxon>Oscillatoriophycideae</taxon>
        <taxon>Aerosakkonematales</taxon>
        <taxon>Aerosakkonemataceae</taxon>
        <taxon>Microseira</taxon>
    </lineage>
</organism>
<dbReference type="InterPro" id="IPR024983">
    <property type="entry name" value="CHAT_dom"/>
</dbReference>
<dbReference type="AlphaFoldDB" id="A0AAV3X9F2"/>
<dbReference type="Proteomes" id="UP001050975">
    <property type="component" value="Unassembled WGS sequence"/>
</dbReference>
<proteinExistence type="predicted"/>
<feature type="domain" description="CHAT" evidence="2">
    <location>
        <begin position="606"/>
        <end position="887"/>
    </location>
</feature>
<dbReference type="Pfam" id="PF12770">
    <property type="entry name" value="CHAT"/>
    <property type="match status" value="1"/>
</dbReference>
<keyword evidence="1" id="KW-0812">Transmembrane</keyword>
<name>A0AAV3X9F2_9CYAN</name>
<evidence type="ECO:0000313" key="4">
    <source>
        <dbReference type="Proteomes" id="UP001050975"/>
    </source>
</evidence>
<dbReference type="Gene3D" id="1.25.40.10">
    <property type="entry name" value="Tetratricopeptide repeat domain"/>
    <property type="match status" value="3"/>
</dbReference>
<dbReference type="PANTHER" id="PTHR10098">
    <property type="entry name" value="RAPSYN-RELATED"/>
    <property type="match status" value="1"/>
</dbReference>
<evidence type="ECO:0000313" key="3">
    <source>
        <dbReference type="EMBL" id="GET37335.1"/>
    </source>
</evidence>
<dbReference type="RefSeq" id="WP_226578625.1">
    <property type="nucleotide sequence ID" value="NZ_BLAY01000026.1"/>
</dbReference>
<keyword evidence="1" id="KW-0472">Membrane</keyword>
<keyword evidence="1" id="KW-1133">Transmembrane helix</keyword>
<reference evidence="3" key="1">
    <citation type="submission" date="2019-10" db="EMBL/GenBank/DDBJ databases">
        <title>Draft genome sequece of Microseira wollei NIES-4236.</title>
        <authorList>
            <person name="Yamaguchi H."/>
            <person name="Suzuki S."/>
            <person name="Kawachi M."/>
        </authorList>
    </citation>
    <scope>NUCLEOTIDE SEQUENCE</scope>
    <source>
        <strain evidence="3">NIES-4236</strain>
    </source>
</reference>
<evidence type="ECO:0000256" key="1">
    <source>
        <dbReference type="SAM" id="Phobius"/>
    </source>
</evidence>
<comment type="caution">
    <text evidence="3">The sequence shown here is derived from an EMBL/GenBank/DDBJ whole genome shotgun (WGS) entry which is preliminary data.</text>
</comment>
<sequence>MHLKRSRKFCTCLFTRQGLKSLAHSLSPLKWTKFYFPVHLSGLQLLARKLICGRFMGKMRNLSIFILFLITLVLTLIIPSEAGERSPASPALQLTIQAQKIHQAGQFEAAARIWQQAADLSAQIGDKEGMTSSLINKAEAWQSLGRYPLACNTLLQAFEVGETSCEKLIQHHQTLLDRSNNPNLDFLFHPLDKRPDSISKAIGLRGLGDVLQKLGDLELSTQVLSLSLKVAQRLPSPEAESAALLSLGNVERSKGYREEQSFTSVEPLNCPHASYSNTKERYQRAAEYYGQAAIKSASNATKNQAQINYISVAIALQQPSRIQTLLPQIIAEIDRLPRDRITIASRINLAHNLICLKQVNAAVAPSWKEIGQLLATSVQQAEEIGDLRSKSYGLGYLGRLYEVTQNFSDAQILTLEALRLAKEATAADIAYQWQWQLGRLGEKQGRVGDAIAFYTEAFYTIQSLRGDLVGIENPDIQFSFRDSIEPVYRQLVKLLLQSHSPTQNNLEFARNIIQSLDIAELEKFLRCSLVENNPKQLDEIINQQSQTAAIYPIILDNRLEIILKLPNQPLIHRWTALPPSQEVENTLNNLFVALSKLADLETTVLPLSQTVYDWLIKPIKPDLNDIKTLVFVLDSELRKIPLASLYDREQKQYLVQQYATAIVPSSQVLVSSKQFNQVLIAGLSGSRDLIIRQQKFNFVALNHIKSELQQIQATLQRLKIDSTILLDDKFRTENFQIQLNSSDYNVVHLATHGNFSFDPKLTFILTASPEPIDAIQLQEILRIRSQSRSEEISLLVLSACQTAQGDKRATLGLAGVAVKSGARTTLGTLWQVDDASTSTLMSRFYQGLALNKLTKAVALQQAQLSLLKDEKNKQHPYYWSPYILVGNWL</sequence>
<gene>
    <name evidence="3" type="ORF">MiSe_20880</name>
</gene>
<dbReference type="SUPFAM" id="SSF48452">
    <property type="entry name" value="TPR-like"/>
    <property type="match status" value="1"/>
</dbReference>
<accession>A0AAV3X9F2</accession>